<name>A0A1C7EDH3_9BACL</name>
<feature type="transmembrane region" description="Helical" evidence="1">
    <location>
        <begin position="210"/>
        <end position="233"/>
    </location>
</feature>
<feature type="transmembrane region" description="Helical" evidence="1">
    <location>
        <begin position="121"/>
        <end position="143"/>
    </location>
</feature>
<evidence type="ECO:0000259" key="2">
    <source>
        <dbReference type="Pfam" id="PF02517"/>
    </source>
</evidence>
<dbReference type="OrthoDB" id="8607342at2"/>
<dbReference type="STRING" id="1038856.BBI15_15305"/>
<keyword evidence="1" id="KW-1133">Transmembrane helix</keyword>
<dbReference type="AlphaFoldDB" id="A0A1C7EDH3"/>
<feature type="transmembrane region" description="Helical" evidence="1">
    <location>
        <begin position="240"/>
        <end position="258"/>
    </location>
</feature>
<keyword evidence="4" id="KW-1185">Reference proteome</keyword>
<keyword evidence="1" id="KW-0472">Membrane</keyword>
<dbReference type="GO" id="GO:0080120">
    <property type="term" value="P:CAAX-box protein maturation"/>
    <property type="evidence" value="ECO:0007669"/>
    <property type="project" value="UniProtKB-ARBA"/>
</dbReference>
<dbReference type="EMBL" id="CP016539">
    <property type="protein sequence ID" value="ANU21447.1"/>
    <property type="molecule type" value="Genomic_DNA"/>
</dbReference>
<feature type="transmembrane region" description="Helical" evidence="1">
    <location>
        <begin position="76"/>
        <end position="101"/>
    </location>
</feature>
<dbReference type="GO" id="GO:0004175">
    <property type="term" value="F:endopeptidase activity"/>
    <property type="evidence" value="ECO:0007669"/>
    <property type="project" value="UniProtKB-ARBA"/>
</dbReference>
<dbReference type="RefSeq" id="WP_068872294.1">
    <property type="nucleotide sequence ID" value="NZ_CP016539.2"/>
</dbReference>
<accession>A0A1C7EDH3</accession>
<gene>
    <name evidence="3" type="ORF">BBI15_15305</name>
</gene>
<feature type="domain" description="CAAX prenyl protease 2/Lysostaphin resistance protein A-like" evidence="2">
    <location>
        <begin position="124"/>
        <end position="209"/>
    </location>
</feature>
<sequence>MFVEKKPRFVLGLMTVAAIVSVSLILQAAGNPFLNSIFMLLLFYTVLPGWICSYYFRKRGVKIRQVLFFRGIARWLLPILGISMLVMVFSTSIYWLLLRALMATAPALVDLLLSPQPLPDVWWYLAATGFIIAIIAPIAEEFVFRGVILNQMAELFGLWKGIGFTSLIFAIFHLNFLGAFVFALIAALLYVKTGNLLAPILLHSANNALAVYQAFAGASFMDWLAVTGVSELYTKAAPNLLALMISTALLLLVIGWLSRGLATAAQASDRPNS</sequence>
<dbReference type="InterPro" id="IPR003675">
    <property type="entry name" value="Rce1/LyrA-like_dom"/>
</dbReference>
<dbReference type="Pfam" id="PF02517">
    <property type="entry name" value="Rce1-like"/>
    <property type="match status" value="1"/>
</dbReference>
<dbReference type="PANTHER" id="PTHR36435">
    <property type="entry name" value="SLR1288 PROTEIN"/>
    <property type="match status" value="1"/>
</dbReference>
<feature type="transmembrane region" description="Helical" evidence="1">
    <location>
        <begin position="36"/>
        <end position="56"/>
    </location>
</feature>
<evidence type="ECO:0000313" key="3">
    <source>
        <dbReference type="EMBL" id="ANU21447.1"/>
    </source>
</evidence>
<feature type="transmembrane region" description="Helical" evidence="1">
    <location>
        <begin position="9"/>
        <end position="30"/>
    </location>
</feature>
<dbReference type="InterPro" id="IPR052710">
    <property type="entry name" value="CAAX_protease"/>
</dbReference>
<dbReference type="PANTHER" id="PTHR36435:SF1">
    <property type="entry name" value="CAAX AMINO TERMINAL PROTEASE FAMILY PROTEIN"/>
    <property type="match status" value="1"/>
</dbReference>
<evidence type="ECO:0000256" key="1">
    <source>
        <dbReference type="SAM" id="Phobius"/>
    </source>
</evidence>
<organism evidence="3 4">
    <name type="scientific">Planococcus plakortidis</name>
    <dbReference type="NCBI Taxonomy" id="1038856"/>
    <lineage>
        <taxon>Bacteria</taxon>
        <taxon>Bacillati</taxon>
        <taxon>Bacillota</taxon>
        <taxon>Bacilli</taxon>
        <taxon>Bacillales</taxon>
        <taxon>Caryophanaceae</taxon>
        <taxon>Planococcus</taxon>
    </lineage>
</organism>
<dbReference type="KEGG" id="ppla:BBI15_15305"/>
<evidence type="ECO:0000313" key="4">
    <source>
        <dbReference type="Proteomes" id="UP000092650"/>
    </source>
</evidence>
<protein>
    <recommendedName>
        <fullName evidence="2">CAAX prenyl protease 2/Lysostaphin resistance protein A-like domain-containing protein</fullName>
    </recommendedName>
</protein>
<feature type="transmembrane region" description="Helical" evidence="1">
    <location>
        <begin position="164"/>
        <end position="190"/>
    </location>
</feature>
<proteinExistence type="predicted"/>
<reference evidence="3" key="1">
    <citation type="submission" date="2016-10" db="EMBL/GenBank/DDBJ databases">
        <authorList>
            <person name="See-Too W.S."/>
        </authorList>
    </citation>
    <scope>NUCLEOTIDE SEQUENCE [LARGE SCALE GENOMIC DNA]</scope>
    <source>
        <strain evidence="3">DSM 23997</strain>
    </source>
</reference>
<dbReference type="Proteomes" id="UP000092650">
    <property type="component" value="Chromosome"/>
</dbReference>
<keyword evidence="1" id="KW-0812">Transmembrane</keyword>